<evidence type="ECO:0000256" key="1">
    <source>
        <dbReference type="ARBA" id="ARBA00022722"/>
    </source>
</evidence>
<dbReference type="Gene3D" id="1.10.150.20">
    <property type="entry name" value="5' to 3' exonuclease, C-terminal subdomain"/>
    <property type="match status" value="1"/>
</dbReference>
<dbReference type="GO" id="GO:0033567">
    <property type="term" value="P:DNA replication, Okazaki fragment processing"/>
    <property type="evidence" value="ECO:0007669"/>
    <property type="project" value="InterPro"/>
</dbReference>
<dbReference type="PANTHER" id="PTHR42646">
    <property type="entry name" value="FLAP ENDONUCLEASE XNI"/>
    <property type="match status" value="1"/>
</dbReference>
<protein>
    <submittedName>
        <fullName evidence="4">RnaseH</fullName>
    </submittedName>
</protein>
<dbReference type="InterPro" id="IPR036276">
    <property type="entry name" value="T4_RNaseH_C"/>
</dbReference>
<evidence type="ECO:0000313" key="4">
    <source>
        <dbReference type="EMBL" id="CAB4181830.1"/>
    </source>
</evidence>
<dbReference type="GO" id="GO:0017108">
    <property type="term" value="F:5'-flap endonuclease activity"/>
    <property type="evidence" value="ECO:0007669"/>
    <property type="project" value="InterPro"/>
</dbReference>
<dbReference type="Pfam" id="PF02739">
    <property type="entry name" value="5_3_exonuc_N"/>
    <property type="match status" value="1"/>
</dbReference>
<dbReference type="GO" id="GO:0008409">
    <property type="term" value="F:5'-3' exonuclease activity"/>
    <property type="evidence" value="ECO:0007669"/>
    <property type="project" value="InterPro"/>
</dbReference>
<keyword evidence="2" id="KW-0378">Hydrolase</keyword>
<dbReference type="PANTHER" id="PTHR42646:SF2">
    <property type="entry name" value="5'-3' EXONUCLEASE FAMILY PROTEIN"/>
    <property type="match status" value="1"/>
</dbReference>
<proteinExistence type="predicted"/>
<dbReference type="InterPro" id="IPR029060">
    <property type="entry name" value="PIN-like_dom_sf"/>
</dbReference>
<sequence length="284" mass="33396">MIIVDLSQVMLSNLMMQLGNHTNAEVEENMVRHMVLNSLRSYRNKFSEEFGELVIACDNKNYWRKQVFPYYKANRKKSQEASELDWTSIFECMNKIRAELKEYFPYKVVDVDACEADDIIATLCKHSDHDDILILSGDKDFIQLHTYPNVKQYDPVRKKWINHANPKQYKREHILRGDSGDGVPNVLSDDDTFVSSSKRQKPLTQKKIDTLLDMFGNISENVDNTTLRNYQRNIKLIDLYAIPQSVEDRILEEYNSLESKGREKLFNYFVVNKLKHLTEHIQEF</sequence>
<dbReference type="EMBL" id="LR797022">
    <property type="protein sequence ID" value="CAB4181830.1"/>
    <property type="molecule type" value="Genomic_DNA"/>
</dbReference>
<name>A0A6J5QAS7_9CAUD</name>
<reference evidence="4" key="1">
    <citation type="submission" date="2020-05" db="EMBL/GenBank/DDBJ databases">
        <authorList>
            <person name="Chiriac C."/>
            <person name="Salcher M."/>
            <person name="Ghai R."/>
            <person name="Kavagutti S V."/>
        </authorList>
    </citation>
    <scope>NUCLEOTIDE SEQUENCE</scope>
</reference>
<gene>
    <name evidence="4" type="ORF">UFOVP1071_67</name>
</gene>
<dbReference type="InterPro" id="IPR002421">
    <property type="entry name" value="5-3_exonuclease"/>
</dbReference>
<dbReference type="InterPro" id="IPR036279">
    <property type="entry name" value="5-3_exonuclease_C_sf"/>
</dbReference>
<dbReference type="InterPro" id="IPR020046">
    <property type="entry name" value="5-3_exonucl_a-hlix_arch_N"/>
</dbReference>
<dbReference type="CDD" id="cd09860">
    <property type="entry name" value="PIN_T4-like"/>
    <property type="match status" value="1"/>
</dbReference>
<dbReference type="Pfam" id="PF09293">
    <property type="entry name" value="RNaseH_C"/>
    <property type="match status" value="1"/>
</dbReference>
<organism evidence="4">
    <name type="scientific">uncultured Caudovirales phage</name>
    <dbReference type="NCBI Taxonomy" id="2100421"/>
    <lineage>
        <taxon>Viruses</taxon>
        <taxon>Duplodnaviria</taxon>
        <taxon>Heunggongvirae</taxon>
        <taxon>Uroviricota</taxon>
        <taxon>Caudoviricetes</taxon>
        <taxon>Peduoviridae</taxon>
        <taxon>Maltschvirus</taxon>
        <taxon>Maltschvirus maltsch</taxon>
    </lineage>
</organism>
<keyword evidence="1" id="KW-0540">Nuclease</keyword>
<feature type="domain" description="5'-3' exonuclease" evidence="3">
    <location>
        <begin position="7"/>
        <end position="233"/>
    </location>
</feature>
<dbReference type="Gene3D" id="3.40.50.1010">
    <property type="entry name" value="5'-nuclease"/>
    <property type="match status" value="1"/>
</dbReference>
<evidence type="ECO:0000259" key="3">
    <source>
        <dbReference type="SMART" id="SM00475"/>
    </source>
</evidence>
<dbReference type="SMART" id="SM00475">
    <property type="entry name" value="53EXOc"/>
    <property type="match status" value="1"/>
</dbReference>
<dbReference type="InterPro" id="IPR038969">
    <property type="entry name" value="FEN"/>
</dbReference>
<dbReference type="GO" id="GO:0003677">
    <property type="term" value="F:DNA binding"/>
    <property type="evidence" value="ECO:0007669"/>
    <property type="project" value="InterPro"/>
</dbReference>
<dbReference type="SUPFAM" id="SSF47807">
    <property type="entry name" value="5' to 3' exonuclease, C-terminal subdomain"/>
    <property type="match status" value="1"/>
</dbReference>
<dbReference type="SUPFAM" id="SSF88723">
    <property type="entry name" value="PIN domain-like"/>
    <property type="match status" value="1"/>
</dbReference>
<evidence type="ECO:0000256" key="2">
    <source>
        <dbReference type="ARBA" id="ARBA00022801"/>
    </source>
</evidence>
<accession>A0A6J5QAS7</accession>